<evidence type="ECO:0000313" key="4">
    <source>
        <dbReference type="Proteomes" id="UP000320672"/>
    </source>
</evidence>
<dbReference type="KEGG" id="rml:FF011L_07320"/>
<name>A0A517MAU4_9BACT</name>
<feature type="transmembrane region" description="Helical" evidence="2">
    <location>
        <begin position="236"/>
        <end position="254"/>
    </location>
</feature>
<feature type="compositionally biased region" description="Low complexity" evidence="1">
    <location>
        <begin position="1"/>
        <end position="12"/>
    </location>
</feature>
<proteinExistence type="predicted"/>
<feature type="transmembrane region" description="Helical" evidence="2">
    <location>
        <begin position="190"/>
        <end position="208"/>
    </location>
</feature>
<feature type="region of interest" description="Disordered" evidence="1">
    <location>
        <begin position="1"/>
        <end position="24"/>
    </location>
</feature>
<feature type="transmembrane region" description="Helical" evidence="2">
    <location>
        <begin position="119"/>
        <end position="145"/>
    </location>
</feature>
<organism evidence="3 4">
    <name type="scientific">Roseimaritima multifibrata</name>
    <dbReference type="NCBI Taxonomy" id="1930274"/>
    <lineage>
        <taxon>Bacteria</taxon>
        <taxon>Pseudomonadati</taxon>
        <taxon>Planctomycetota</taxon>
        <taxon>Planctomycetia</taxon>
        <taxon>Pirellulales</taxon>
        <taxon>Pirellulaceae</taxon>
        <taxon>Roseimaritima</taxon>
    </lineage>
</organism>
<evidence type="ECO:0000256" key="1">
    <source>
        <dbReference type="SAM" id="MobiDB-lite"/>
    </source>
</evidence>
<keyword evidence="2" id="KW-0472">Membrane</keyword>
<sequence>MSRPFSFFRSPFGKGDTESTGDGGQRLNVNETLLASLRAQQTTLRIVVTLYAFGLLSVMESAGESADFPLRTFLLERTGSERFAWAFLQFGTTASAISCFTLALIAGLAGTQAPKTRAVLLHVSLLAALLATIWQAAISISAAFAEGAFQIWMIGQDAGMLILPIALARSIQISSDSASAEQTLQQVSRWLAYAAAIVFFCYGWKVIFHPVTVDSLLTRSISRWNGYQLVDSVTRTLMWGFAFLEWGLALLAIWGPRRLAMLGIAMWGMIAALSRISANGLFVWDEALLRAVVSGIAIASLWGIPQKPEGNIQ</sequence>
<feature type="transmembrane region" description="Helical" evidence="2">
    <location>
        <begin position="83"/>
        <end position="107"/>
    </location>
</feature>
<dbReference type="Proteomes" id="UP000320672">
    <property type="component" value="Chromosome"/>
</dbReference>
<dbReference type="EMBL" id="CP036262">
    <property type="protein sequence ID" value="QDS91996.1"/>
    <property type="molecule type" value="Genomic_DNA"/>
</dbReference>
<feature type="transmembrane region" description="Helical" evidence="2">
    <location>
        <begin position="261"/>
        <end position="281"/>
    </location>
</feature>
<keyword evidence="2" id="KW-0812">Transmembrane</keyword>
<reference evidence="3 4" key="1">
    <citation type="submission" date="2019-02" db="EMBL/GenBank/DDBJ databases">
        <title>Deep-cultivation of Planctomycetes and their phenomic and genomic characterization uncovers novel biology.</title>
        <authorList>
            <person name="Wiegand S."/>
            <person name="Jogler M."/>
            <person name="Boedeker C."/>
            <person name="Pinto D."/>
            <person name="Vollmers J."/>
            <person name="Rivas-Marin E."/>
            <person name="Kohn T."/>
            <person name="Peeters S.H."/>
            <person name="Heuer A."/>
            <person name="Rast P."/>
            <person name="Oberbeckmann S."/>
            <person name="Bunk B."/>
            <person name="Jeske O."/>
            <person name="Meyerdierks A."/>
            <person name="Storesund J.E."/>
            <person name="Kallscheuer N."/>
            <person name="Luecker S."/>
            <person name="Lage O.M."/>
            <person name="Pohl T."/>
            <person name="Merkel B.J."/>
            <person name="Hornburger P."/>
            <person name="Mueller R.-W."/>
            <person name="Bruemmer F."/>
            <person name="Labrenz M."/>
            <person name="Spormann A.M."/>
            <person name="Op den Camp H."/>
            <person name="Overmann J."/>
            <person name="Amann R."/>
            <person name="Jetten M.S.M."/>
            <person name="Mascher T."/>
            <person name="Medema M.H."/>
            <person name="Devos D.P."/>
            <person name="Kaster A.-K."/>
            <person name="Ovreas L."/>
            <person name="Rohde M."/>
            <person name="Galperin M.Y."/>
            <person name="Jogler C."/>
        </authorList>
    </citation>
    <scope>NUCLEOTIDE SEQUENCE [LARGE SCALE GENOMIC DNA]</scope>
    <source>
        <strain evidence="3 4">FF011L</strain>
    </source>
</reference>
<gene>
    <name evidence="3" type="ORF">FF011L_07320</name>
</gene>
<protein>
    <submittedName>
        <fullName evidence="3">Uncharacterized protein</fullName>
    </submittedName>
</protein>
<dbReference type="AlphaFoldDB" id="A0A517MAU4"/>
<keyword evidence="2" id="KW-1133">Transmembrane helix</keyword>
<keyword evidence="4" id="KW-1185">Reference proteome</keyword>
<evidence type="ECO:0000313" key="3">
    <source>
        <dbReference type="EMBL" id="QDS91996.1"/>
    </source>
</evidence>
<evidence type="ECO:0000256" key="2">
    <source>
        <dbReference type="SAM" id="Phobius"/>
    </source>
</evidence>
<accession>A0A517MAU4</accession>
<feature type="transmembrane region" description="Helical" evidence="2">
    <location>
        <begin position="44"/>
        <end position="63"/>
    </location>
</feature>
<feature type="transmembrane region" description="Helical" evidence="2">
    <location>
        <begin position="151"/>
        <end position="169"/>
    </location>
</feature>